<dbReference type="Proteomes" id="UP000008311">
    <property type="component" value="Unassembled WGS sequence"/>
</dbReference>
<dbReference type="EMBL" id="EQ979772">
    <property type="protein sequence ID" value="EEF25399.1"/>
    <property type="molecule type" value="Genomic_DNA"/>
</dbReference>
<sequence>MARRHFVDHARQRLLGAGVCGERRITIAGQGLQLGFQRRDPPRQFRYLVHDHDPGHDGQPEIADLTELALQMHDITVEAIGEIRQMVFLALFAGHPVGFAVDRYRYLCHSTFRSLPHCDGCLPRDQRSSTALMVSIAVTSRRDTSRLTSSSRFARNSA</sequence>
<dbReference type="InParanoid" id="B9TFG7"/>
<evidence type="ECO:0000313" key="2">
    <source>
        <dbReference type="Proteomes" id="UP000008311"/>
    </source>
</evidence>
<evidence type="ECO:0000313" key="1">
    <source>
        <dbReference type="EMBL" id="EEF25399.1"/>
    </source>
</evidence>
<proteinExistence type="predicted"/>
<gene>
    <name evidence="1" type="ORF">RCOM_1841480</name>
</gene>
<organism evidence="1 2">
    <name type="scientific">Ricinus communis</name>
    <name type="common">Castor bean</name>
    <dbReference type="NCBI Taxonomy" id="3988"/>
    <lineage>
        <taxon>Eukaryota</taxon>
        <taxon>Viridiplantae</taxon>
        <taxon>Streptophyta</taxon>
        <taxon>Embryophyta</taxon>
        <taxon>Tracheophyta</taxon>
        <taxon>Spermatophyta</taxon>
        <taxon>Magnoliopsida</taxon>
        <taxon>eudicotyledons</taxon>
        <taxon>Gunneridae</taxon>
        <taxon>Pentapetalae</taxon>
        <taxon>rosids</taxon>
        <taxon>fabids</taxon>
        <taxon>Malpighiales</taxon>
        <taxon>Euphorbiaceae</taxon>
        <taxon>Acalyphoideae</taxon>
        <taxon>Acalypheae</taxon>
        <taxon>Ricinus</taxon>
    </lineage>
</organism>
<accession>B9TFG7</accession>
<dbReference type="AlphaFoldDB" id="B9TFG7"/>
<reference evidence="2" key="1">
    <citation type="journal article" date="2010" name="Nat. Biotechnol.">
        <title>Draft genome sequence of the oilseed species Ricinus communis.</title>
        <authorList>
            <person name="Chan A.P."/>
            <person name="Crabtree J."/>
            <person name="Zhao Q."/>
            <person name="Lorenzi H."/>
            <person name="Orvis J."/>
            <person name="Puiu D."/>
            <person name="Melake-Berhan A."/>
            <person name="Jones K.M."/>
            <person name="Redman J."/>
            <person name="Chen G."/>
            <person name="Cahoon E.B."/>
            <person name="Gedil M."/>
            <person name="Stanke M."/>
            <person name="Haas B.J."/>
            <person name="Wortman J.R."/>
            <person name="Fraser-Liggett C.M."/>
            <person name="Ravel J."/>
            <person name="Rabinowicz P.D."/>
        </authorList>
    </citation>
    <scope>NUCLEOTIDE SEQUENCE [LARGE SCALE GENOMIC DNA]</scope>
    <source>
        <strain evidence="2">cv. Hale</strain>
    </source>
</reference>
<name>B9TFG7_RICCO</name>
<protein>
    <submittedName>
        <fullName evidence="1">Uncharacterized protein</fullName>
    </submittedName>
</protein>
<keyword evidence="2" id="KW-1185">Reference proteome</keyword>